<dbReference type="EC" id="3.1.1.-" evidence="2"/>
<dbReference type="Proteomes" id="UP000196573">
    <property type="component" value="Unassembled WGS sequence"/>
</dbReference>
<protein>
    <submittedName>
        <fullName evidence="2">Phospholipase YtpA</fullName>
        <ecNumber evidence="2">3.1.1.-</ecNumber>
    </submittedName>
</protein>
<dbReference type="SUPFAM" id="SSF53474">
    <property type="entry name" value="alpha/beta-Hydrolases"/>
    <property type="match status" value="1"/>
</dbReference>
<proteinExistence type="predicted"/>
<keyword evidence="3" id="KW-1185">Reference proteome</keyword>
<dbReference type="GO" id="GO:0016787">
    <property type="term" value="F:hydrolase activity"/>
    <property type="evidence" value="ECO:0007669"/>
    <property type="project" value="UniProtKB-KW"/>
</dbReference>
<feature type="domain" description="Serine aminopeptidase S33" evidence="1">
    <location>
        <begin position="25"/>
        <end position="287"/>
    </location>
</feature>
<dbReference type="Pfam" id="PF12146">
    <property type="entry name" value="Hydrolase_4"/>
    <property type="match status" value="1"/>
</dbReference>
<evidence type="ECO:0000313" key="2">
    <source>
        <dbReference type="EMBL" id="SMA41996.1"/>
    </source>
</evidence>
<dbReference type="InterPro" id="IPR022742">
    <property type="entry name" value="Hydrolase_4"/>
</dbReference>
<name>A0A1X7AJP9_9GAMM</name>
<dbReference type="RefSeq" id="WP_087108242.1">
    <property type="nucleotide sequence ID" value="NZ_CBCSCN010000009.1"/>
</dbReference>
<keyword evidence="2" id="KW-0378">Hydrolase</keyword>
<reference evidence="2 3" key="1">
    <citation type="submission" date="2017-03" db="EMBL/GenBank/DDBJ databases">
        <authorList>
            <person name="Afonso C.L."/>
            <person name="Miller P.J."/>
            <person name="Scott M.A."/>
            <person name="Spackman E."/>
            <person name="Goraichik I."/>
            <person name="Dimitrov K.M."/>
            <person name="Suarez D.L."/>
            <person name="Swayne D.E."/>
        </authorList>
    </citation>
    <scope>NUCLEOTIDE SEQUENCE [LARGE SCALE GENOMIC DNA]</scope>
    <source>
        <strain evidence="2">SB41UT1</strain>
    </source>
</reference>
<evidence type="ECO:0000259" key="1">
    <source>
        <dbReference type="Pfam" id="PF12146"/>
    </source>
</evidence>
<dbReference type="OrthoDB" id="9806902at2"/>
<sequence length="321" mass="36031">MALITRLLDASDFHQIPLHTWQAAAPKATVLILHGMAEHGLRYGRLAETLNQHGYNVAAIDHRGHGQSVHNLAGIFSTERGWERVLDDVSCAYEHLHENQPELPVFILGHSMGSFITQSWLMQQERKLAGVVLSGSTYNNRILLQLGRMVTRMESLRLGADKTSRLVDLLTFGSYNNGFKPARTPFDWLSADTAEVDAYIADPLCGFQCTNSLWLDLFQGLLSITSLPALQKLDSRLPFYIFGGDRDPVGQNGKGLRKLAHRLTEAGVEHVDLKVWPGGRHEMLNESNRDDVTHQLVQWLDRHIPQTILTNREQQSTLDGV</sequence>
<dbReference type="AlphaFoldDB" id="A0A1X7AJP9"/>
<organism evidence="2 3">
    <name type="scientific">Parendozoicomonas haliclonae</name>
    <dbReference type="NCBI Taxonomy" id="1960125"/>
    <lineage>
        <taxon>Bacteria</taxon>
        <taxon>Pseudomonadati</taxon>
        <taxon>Pseudomonadota</taxon>
        <taxon>Gammaproteobacteria</taxon>
        <taxon>Oceanospirillales</taxon>
        <taxon>Endozoicomonadaceae</taxon>
        <taxon>Parendozoicomonas</taxon>
    </lineage>
</organism>
<dbReference type="InterPro" id="IPR029058">
    <property type="entry name" value="AB_hydrolase_fold"/>
</dbReference>
<dbReference type="Gene3D" id="3.40.50.1820">
    <property type="entry name" value="alpha/beta hydrolase"/>
    <property type="match status" value="1"/>
</dbReference>
<dbReference type="EMBL" id="FWPT01000003">
    <property type="protein sequence ID" value="SMA41996.1"/>
    <property type="molecule type" value="Genomic_DNA"/>
</dbReference>
<accession>A0A1X7AJP9</accession>
<gene>
    <name evidence="2" type="primary">ytpA_1</name>
    <name evidence="2" type="ORF">EHSB41UT_01373</name>
</gene>
<evidence type="ECO:0000313" key="3">
    <source>
        <dbReference type="Proteomes" id="UP000196573"/>
    </source>
</evidence>
<dbReference type="PANTHER" id="PTHR11614">
    <property type="entry name" value="PHOSPHOLIPASE-RELATED"/>
    <property type="match status" value="1"/>
</dbReference>
<dbReference type="InterPro" id="IPR051044">
    <property type="entry name" value="MAG_DAG_Lipase"/>
</dbReference>